<dbReference type="PROSITE" id="PS51318">
    <property type="entry name" value="TAT"/>
    <property type="match status" value="1"/>
</dbReference>
<dbReference type="InterPro" id="IPR006311">
    <property type="entry name" value="TAT_signal"/>
</dbReference>
<keyword evidence="7" id="KW-0762">Sugar transport</keyword>
<evidence type="ECO:0000256" key="2">
    <source>
        <dbReference type="ARBA" id="ARBA00022729"/>
    </source>
</evidence>
<gene>
    <name evidence="7" type="ORF">EV644_10993</name>
</gene>
<evidence type="ECO:0000256" key="3">
    <source>
        <dbReference type="ARBA" id="ARBA00023136"/>
    </source>
</evidence>
<keyword evidence="7" id="KW-0813">Transport</keyword>
<feature type="compositionally biased region" description="Low complexity" evidence="6">
    <location>
        <begin position="62"/>
        <end position="75"/>
    </location>
</feature>
<feature type="compositionally biased region" description="Low complexity" evidence="6">
    <location>
        <begin position="7"/>
        <end position="24"/>
    </location>
</feature>
<sequence length="471" mass="50010">MVRSTTGPVRFPGSPFGGSPLSGSPFRRAVDRRSFLRGVAGVGLAATLPAGLAACSSDDEPTAAPQPAGDPDAPAKLTFWTWTTGIDKVVAIWNKKNPTQQVTVSAQAQGEELLTKIVTAHRAGNPPDLIHAEYQALPVLITNGVTADLSGLAAEVKGAFTDGTWGLTSFGGRTYAIPQDVGPMMLYYRSDLFEQFGLTVPKTWDEFGALAEQVRSKDSKRYLATFSSGDPGWFAGLSEQAGANWWTNDNGTWTVSINDEPTKKLASFWGDLVNAGTLQGKPMYTPEWNKAMSDGTLLAWPSAVWGAGVLQGVAPSTKGKWTMVPMPQWDSATPTTGFWGGSATAIAAKSKQSAQAQKFVKWLNTDPEALEAFVSFGGIYPAATAGQSTPALSKAPAMMPNQPGFFTDAAAIAKTARGFTWAPNVNVTYSQYSDLFAKAIQTKGDFAAAVDQLQSASVADLKKQGFQIKES</sequence>
<feature type="region of interest" description="Disordered" evidence="6">
    <location>
        <begin position="55"/>
        <end position="75"/>
    </location>
</feature>
<dbReference type="PANTHER" id="PTHR43649">
    <property type="entry name" value="ARABINOSE-BINDING PROTEIN-RELATED"/>
    <property type="match status" value="1"/>
</dbReference>
<dbReference type="InterPro" id="IPR050490">
    <property type="entry name" value="Bact_solute-bd_prot1"/>
</dbReference>
<keyword evidence="2" id="KW-0732">Signal</keyword>
<evidence type="ECO:0000313" key="7">
    <source>
        <dbReference type="EMBL" id="TCO20074.1"/>
    </source>
</evidence>
<reference evidence="7 8" key="1">
    <citation type="journal article" date="2015" name="Stand. Genomic Sci.">
        <title>Genomic Encyclopedia of Bacterial and Archaeal Type Strains, Phase III: the genomes of soil and plant-associated and newly described type strains.</title>
        <authorList>
            <person name="Whitman W.B."/>
            <person name="Woyke T."/>
            <person name="Klenk H.P."/>
            <person name="Zhou Y."/>
            <person name="Lilburn T.G."/>
            <person name="Beck B.J."/>
            <person name="De Vos P."/>
            <person name="Vandamme P."/>
            <person name="Eisen J.A."/>
            <person name="Garrity G."/>
            <person name="Hugenholtz P."/>
            <person name="Kyrpides N.C."/>
        </authorList>
    </citation>
    <scope>NUCLEOTIDE SEQUENCE [LARGE SCALE GENOMIC DNA]</scope>
    <source>
        <strain evidence="7 8">VKM Ac-2538</strain>
    </source>
</reference>
<dbReference type="Pfam" id="PF01547">
    <property type="entry name" value="SBP_bac_1"/>
    <property type="match status" value="1"/>
</dbReference>
<keyword evidence="1" id="KW-1003">Cell membrane</keyword>
<dbReference type="Gene3D" id="3.40.190.10">
    <property type="entry name" value="Periplasmic binding protein-like II"/>
    <property type="match status" value="1"/>
</dbReference>
<evidence type="ECO:0000256" key="5">
    <source>
        <dbReference type="ARBA" id="ARBA00023288"/>
    </source>
</evidence>
<dbReference type="RefSeq" id="WP_132191014.1">
    <property type="nucleotide sequence ID" value="NZ_SLWM01000009.1"/>
</dbReference>
<evidence type="ECO:0000313" key="8">
    <source>
        <dbReference type="Proteomes" id="UP000295818"/>
    </source>
</evidence>
<proteinExistence type="predicted"/>
<feature type="region of interest" description="Disordered" evidence="6">
    <location>
        <begin position="1"/>
        <end position="24"/>
    </location>
</feature>
<accession>A0ABY2BJ35</accession>
<protein>
    <submittedName>
        <fullName evidence="7">Multiple sugar transport system substrate-binding protein</fullName>
    </submittedName>
</protein>
<dbReference type="Proteomes" id="UP000295818">
    <property type="component" value="Unassembled WGS sequence"/>
</dbReference>
<evidence type="ECO:0000256" key="4">
    <source>
        <dbReference type="ARBA" id="ARBA00023139"/>
    </source>
</evidence>
<organism evidence="7 8">
    <name type="scientific">Kribbella orskensis</name>
    <dbReference type="NCBI Taxonomy" id="2512216"/>
    <lineage>
        <taxon>Bacteria</taxon>
        <taxon>Bacillati</taxon>
        <taxon>Actinomycetota</taxon>
        <taxon>Actinomycetes</taxon>
        <taxon>Propionibacteriales</taxon>
        <taxon>Kribbellaceae</taxon>
        <taxon>Kribbella</taxon>
    </lineage>
</organism>
<keyword evidence="8" id="KW-1185">Reference proteome</keyword>
<dbReference type="SUPFAM" id="SSF53850">
    <property type="entry name" value="Periplasmic binding protein-like II"/>
    <property type="match status" value="1"/>
</dbReference>
<evidence type="ECO:0000256" key="1">
    <source>
        <dbReference type="ARBA" id="ARBA00022475"/>
    </source>
</evidence>
<dbReference type="InterPro" id="IPR006059">
    <property type="entry name" value="SBP"/>
</dbReference>
<keyword evidence="4" id="KW-0564">Palmitate</keyword>
<evidence type="ECO:0000256" key="6">
    <source>
        <dbReference type="SAM" id="MobiDB-lite"/>
    </source>
</evidence>
<comment type="caution">
    <text evidence="7">The sequence shown here is derived from an EMBL/GenBank/DDBJ whole genome shotgun (WGS) entry which is preliminary data.</text>
</comment>
<name>A0ABY2BJ35_9ACTN</name>
<keyword evidence="3" id="KW-0472">Membrane</keyword>
<dbReference type="EMBL" id="SLWM01000009">
    <property type="protein sequence ID" value="TCO20074.1"/>
    <property type="molecule type" value="Genomic_DNA"/>
</dbReference>
<dbReference type="PANTHER" id="PTHR43649:SF33">
    <property type="entry name" value="POLYGALACTURONAN_RHAMNOGALACTURONAN-BINDING PROTEIN YTCQ"/>
    <property type="match status" value="1"/>
</dbReference>
<keyword evidence="5" id="KW-0449">Lipoprotein</keyword>